<evidence type="ECO:0000313" key="2">
    <source>
        <dbReference type="Proteomes" id="UP000296049"/>
    </source>
</evidence>
<gene>
    <name evidence="1" type="ORF">Anapl_08308</name>
</gene>
<dbReference type="EMBL" id="KB742890">
    <property type="protein sequence ID" value="EOB03105.1"/>
    <property type="molecule type" value="Genomic_DNA"/>
</dbReference>
<reference evidence="2" key="1">
    <citation type="journal article" date="2013" name="Nat. Genet.">
        <title>The duck genome and transcriptome provide insight into an avian influenza virus reservoir species.</title>
        <authorList>
            <person name="Huang Y."/>
            <person name="Li Y."/>
            <person name="Burt D.W."/>
            <person name="Chen H."/>
            <person name="Zhang Y."/>
            <person name="Qian W."/>
            <person name="Kim H."/>
            <person name="Gan S."/>
            <person name="Zhao Y."/>
            <person name="Li J."/>
            <person name="Yi K."/>
            <person name="Feng H."/>
            <person name="Zhu P."/>
            <person name="Li B."/>
            <person name="Liu Q."/>
            <person name="Fairley S."/>
            <person name="Magor K.E."/>
            <person name="Du Z."/>
            <person name="Hu X."/>
            <person name="Goodman L."/>
            <person name="Tafer H."/>
            <person name="Vignal A."/>
            <person name="Lee T."/>
            <person name="Kim K.W."/>
            <person name="Sheng Z."/>
            <person name="An Y."/>
            <person name="Searle S."/>
            <person name="Herrero J."/>
            <person name="Groenen M.A."/>
            <person name="Crooijmans R.P."/>
            <person name="Faraut T."/>
            <person name="Cai Q."/>
            <person name="Webster R.G."/>
            <person name="Aldridge J.R."/>
            <person name="Warren W.C."/>
            <person name="Bartschat S."/>
            <person name="Kehr S."/>
            <person name="Marz M."/>
            <person name="Stadler P.F."/>
            <person name="Smith J."/>
            <person name="Kraus R.H."/>
            <person name="Zhao Y."/>
            <person name="Ren L."/>
            <person name="Fei J."/>
            <person name="Morisson M."/>
            <person name="Kaiser P."/>
            <person name="Griffin D.K."/>
            <person name="Rao M."/>
            <person name="Pitel F."/>
            <person name="Wang J."/>
            <person name="Li N."/>
        </authorList>
    </citation>
    <scope>NUCLEOTIDE SEQUENCE [LARGE SCALE GENOMIC DNA]</scope>
</reference>
<dbReference type="AlphaFoldDB" id="R0LN12"/>
<name>R0LN12_ANAPL</name>
<organism evidence="1 2">
    <name type="scientific">Anas platyrhynchos</name>
    <name type="common">Mallard</name>
    <name type="synonym">Anas boschas</name>
    <dbReference type="NCBI Taxonomy" id="8839"/>
    <lineage>
        <taxon>Eukaryota</taxon>
        <taxon>Metazoa</taxon>
        <taxon>Chordata</taxon>
        <taxon>Craniata</taxon>
        <taxon>Vertebrata</taxon>
        <taxon>Euteleostomi</taxon>
        <taxon>Archelosauria</taxon>
        <taxon>Archosauria</taxon>
        <taxon>Dinosauria</taxon>
        <taxon>Saurischia</taxon>
        <taxon>Theropoda</taxon>
        <taxon>Coelurosauria</taxon>
        <taxon>Aves</taxon>
        <taxon>Neognathae</taxon>
        <taxon>Galloanserae</taxon>
        <taxon>Anseriformes</taxon>
        <taxon>Anatidae</taxon>
        <taxon>Anatinae</taxon>
        <taxon>Anas</taxon>
    </lineage>
</organism>
<evidence type="ECO:0000313" key="1">
    <source>
        <dbReference type="EMBL" id="EOB03105.1"/>
    </source>
</evidence>
<proteinExistence type="predicted"/>
<protein>
    <submittedName>
        <fullName evidence="1">Uncharacterized protein</fullName>
    </submittedName>
</protein>
<keyword evidence="2" id="KW-1185">Reference proteome</keyword>
<accession>R0LN12</accession>
<sequence length="287" mass="32887">MALRIQQKRNYDYILIAPHDKGFGCSLQLQSKDELLHFAGEPWFGPIQRQQQVVDLYSPASWLTTSNRGLNDFFTSPPARNIPPPLTGSQDGAIYPSALKAENNLPSRDKQRAKELIKLKVLKEILGQQNSSVSGCDFLKALSKPIKHLPAAGSIRMPLWFSFEKFPAITMDESAQASMSEAGEEQMLNYIYFYNQYLGKRHFQDRSSSDGKVLKPLADQCSMLCCNEVPTYIPDTWEMGCSTVEYSYFCVKMMKERYYLYPIHFGRMELDFTAERQDIVKNNYISH</sequence>
<dbReference type="Proteomes" id="UP000296049">
    <property type="component" value="Unassembled WGS sequence"/>
</dbReference>